<dbReference type="EMBL" id="CP060780">
    <property type="protein sequence ID" value="QNP42754.1"/>
    <property type="molecule type" value="Genomic_DNA"/>
</dbReference>
<dbReference type="InterPro" id="IPR010998">
    <property type="entry name" value="Integrase_recombinase_N"/>
</dbReference>
<dbReference type="Proteomes" id="UP000516134">
    <property type="component" value="Chromosome"/>
</dbReference>
<keyword evidence="2 3" id="KW-0238">DNA-binding</keyword>
<proteinExistence type="predicted"/>
<keyword evidence="6" id="KW-1185">Reference proteome</keyword>
<evidence type="ECO:0000256" key="3">
    <source>
        <dbReference type="PROSITE-ProRule" id="PRU01248"/>
    </source>
</evidence>
<evidence type="ECO:0000313" key="5">
    <source>
        <dbReference type="EMBL" id="QNP42754.1"/>
    </source>
</evidence>
<gene>
    <name evidence="5" type="ORF">H9L15_11640</name>
</gene>
<keyword evidence="1" id="KW-0229">DNA integration</keyword>
<protein>
    <submittedName>
        <fullName evidence="5">Site-specific integrase</fullName>
    </submittedName>
</protein>
<dbReference type="PROSITE" id="PS51900">
    <property type="entry name" value="CB"/>
    <property type="match status" value="1"/>
</dbReference>
<evidence type="ECO:0000313" key="6">
    <source>
        <dbReference type="Proteomes" id="UP000516134"/>
    </source>
</evidence>
<evidence type="ECO:0000256" key="1">
    <source>
        <dbReference type="ARBA" id="ARBA00022908"/>
    </source>
</evidence>
<reference evidence="5 6" key="1">
    <citation type="submission" date="2020-08" db="EMBL/GenBank/DDBJ databases">
        <title>Genome sequence of Sphingomonas daechungensis KACC 18115T.</title>
        <authorList>
            <person name="Hyun D.-W."/>
            <person name="Bae J.-W."/>
        </authorList>
    </citation>
    <scope>NUCLEOTIDE SEQUENCE [LARGE SCALE GENOMIC DNA]</scope>
    <source>
        <strain evidence="5 6">KACC 18115</strain>
    </source>
</reference>
<feature type="domain" description="Core-binding (CB)" evidence="4">
    <location>
        <begin position="11"/>
        <end position="102"/>
    </location>
</feature>
<sequence>MAGGPQELSDHPARALVERWAGHLLHDRRRSQHTARAYVATAHRLIDFLGAYRGEAVDDASLLVISAQDLRAFLADRRREGLGAASTARELSAVRNFLTYAAEQQGNLPQLPRTRAPGGRGPCRDRWRPMKRCRLPKMPATLLRRNGSARVILRSCSSFTAAACASPKRFR</sequence>
<dbReference type="Gene3D" id="1.10.150.130">
    <property type="match status" value="1"/>
</dbReference>
<evidence type="ECO:0000259" key="4">
    <source>
        <dbReference type="PROSITE" id="PS51900"/>
    </source>
</evidence>
<dbReference type="InterPro" id="IPR044068">
    <property type="entry name" value="CB"/>
</dbReference>
<dbReference type="InterPro" id="IPR004107">
    <property type="entry name" value="Integrase_SAM-like_N"/>
</dbReference>
<dbReference type="Pfam" id="PF02899">
    <property type="entry name" value="Phage_int_SAM_1"/>
    <property type="match status" value="1"/>
</dbReference>
<organism evidence="5 6">
    <name type="scientific">Sphingomonas daechungensis</name>
    <dbReference type="NCBI Taxonomy" id="1176646"/>
    <lineage>
        <taxon>Bacteria</taxon>
        <taxon>Pseudomonadati</taxon>
        <taxon>Pseudomonadota</taxon>
        <taxon>Alphaproteobacteria</taxon>
        <taxon>Sphingomonadales</taxon>
        <taxon>Sphingomonadaceae</taxon>
        <taxon>Sphingomonas</taxon>
    </lineage>
</organism>
<dbReference type="SUPFAM" id="SSF47823">
    <property type="entry name" value="lambda integrase-like, N-terminal domain"/>
    <property type="match status" value="1"/>
</dbReference>
<accession>A0ABX6SYT8</accession>
<evidence type="ECO:0000256" key="2">
    <source>
        <dbReference type="ARBA" id="ARBA00023125"/>
    </source>
</evidence>
<name>A0ABX6SYT8_9SPHN</name>